<keyword evidence="1" id="KW-0808">Transferase</keyword>
<proteinExistence type="predicted"/>
<reference evidence="1 2" key="1">
    <citation type="submission" date="2015-01" db="EMBL/GenBank/DDBJ databases">
        <title>Genome Sequencing of Rickettsiales.</title>
        <authorList>
            <person name="Daugherty S.C."/>
            <person name="Su Q."/>
            <person name="Abolude K."/>
            <person name="Beier-Sexton M."/>
            <person name="Carlyon J.A."/>
            <person name="Carter R."/>
            <person name="Day N.P."/>
            <person name="Dumler S.J."/>
            <person name="Dyachenko V."/>
            <person name="Godinez A."/>
            <person name="Kurtti T.J."/>
            <person name="Lichay M."/>
            <person name="Mullins K.E."/>
            <person name="Ott S."/>
            <person name="Pappas-Brown V."/>
            <person name="Paris D.H."/>
            <person name="Patel P."/>
            <person name="Richards A.L."/>
            <person name="Sadzewicz L."/>
            <person name="Sears K."/>
            <person name="Seidman D."/>
            <person name="Sengamalay N."/>
            <person name="Stenos J."/>
            <person name="Tallon L.J."/>
            <person name="Vincent G."/>
            <person name="Fraser C.M."/>
            <person name="Munderloh U."/>
            <person name="Dunning-Hotopp J.C."/>
        </authorList>
    </citation>
    <scope>NUCLEOTIDE SEQUENCE [LARGE SCALE GENOMIC DNA]</scope>
    <source>
        <strain evidence="1 2">Ac/Pa</strain>
    </source>
</reference>
<dbReference type="AlphaFoldDB" id="A0A0F3N3P2"/>
<dbReference type="PATRIC" id="fig|1359164.3.peg.1403"/>
<dbReference type="RefSeq" id="WP_231571836.1">
    <property type="nucleotide sequence ID" value="NZ_LANR01000001.1"/>
</dbReference>
<dbReference type="EC" id="2.3.1.129" evidence="1"/>
<evidence type="ECO:0000313" key="2">
    <source>
        <dbReference type="Proteomes" id="UP000033556"/>
    </source>
</evidence>
<dbReference type="GO" id="GO:0006508">
    <property type="term" value="P:proteolysis"/>
    <property type="evidence" value="ECO:0007669"/>
    <property type="project" value="UniProtKB-KW"/>
</dbReference>
<organism evidence="1 2">
    <name type="scientific">Rickettsia amblyommatis str. Ac/Pa</name>
    <dbReference type="NCBI Taxonomy" id="1359164"/>
    <lineage>
        <taxon>Bacteria</taxon>
        <taxon>Pseudomonadati</taxon>
        <taxon>Pseudomonadota</taxon>
        <taxon>Alphaproteobacteria</taxon>
        <taxon>Rickettsiales</taxon>
        <taxon>Rickettsiaceae</taxon>
        <taxon>Rickettsieae</taxon>
        <taxon>Rickettsia</taxon>
        <taxon>spotted fever group</taxon>
    </lineage>
</organism>
<evidence type="ECO:0000313" key="1">
    <source>
        <dbReference type="EMBL" id="KJV62391.1"/>
    </source>
</evidence>
<keyword evidence="1" id="KW-0378">Hydrolase</keyword>
<gene>
    <name evidence="1" type="ORF">APHACPA_1416</name>
</gene>
<keyword evidence="2" id="KW-1185">Reference proteome</keyword>
<dbReference type="EMBL" id="LANR01000001">
    <property type="protein sequence ID" value="KJV62391.1"/>
    <property type="molecule type" value="Genomic_DNA"/>
</dbReference>
<keyword evidence="1" id="KW-0012">Acyltransferase</keyword>
<sequence length="55" mass="6405">MSSKPNAVVEEMRNRFARKVDNTGWDGEGIEQYVHKNFEYDKELGVQLKSFLDTP</sequence>
<keyword evidence="1" id="KW-0645">Protease</keyword>
<dbReference type="GO" id="GO:0008780">
    <property type="term" value="F:acyl-[acyl-carrier-protein]-UDP-N-acetylglucosamine O-acyltransferase activity"/>
    <property type="evidence" value="ECO:0007669"/>
    <property type="project" value="UniProtKB-EC"/>
</dbReference>
<protein>
    <submittedName>
        <fullName evidence="1">ATP-dependent protease subunit C (ClpC)-like domain protein</fullName>
        <ecNumber evidence="1">2.3.1.129</ecNumber>
    </submittedName>
</protein>
<accession>A0A0F3N3P2</accession>
<name>A0A0F3N3P2_RICAM</name>
<dbReference type="Proteomes" id="UP000033556">
    <property type="component" value="Unassembled WGS sequence"/>
</dbReference>
<comment type="caution">
    <text evidence="1">The sequence shown here is derived from an EMBL/GenBank/DDBJ whole genome shotgun (WGS) entry which is preliminary data.</text>
</comment>
<dbReference type="GO" id="GO:0008233">
    <property type="term" value="F:peptidase activity"/>
    <property type="evidence" value="ECO:0007669"/>
    <property type="project" value="UniProtKB-KW"/>
</dbReference>